<dbReference type="Gene3D" id="2.40.50.140">
    <property type="entry name" value="Nucleic acid-binding proteins"/>
    <property type="match status" value="1"/>
</dbReference>
<keyword evidence="3" id="KW-1017">Isopeptide bond</keyword>
<dbReference type="FunCoup" id="A0A1S3FFQ9">
    <property type="interactions" value="1260"/>
</dbReference>
<accession>A0A1S3FFQ9</accession>
<evidence type="ECO:0000313" key="12">
    <source>
        <dbReference type="Proteomes" id="UP000081671"/>
    </source>
</evidence>
<evidence type="ECO:0000256" key="10">
    <source>
        <dbReference type="ARBA" id="ARBA00068058"/>
    </source>
</evidence>
<evidence type="ECO:0000256" key="8">
    <source>
        <dbReference type="ARBA" id="ARBA00023204"/>
    </source>
</evidence>
<evidence type="ECO:0000256" key="2">
    <source>
        <dbReference type="ARBA" id="ARBA00009761"/>
    </source>
</evidence>
<dbReference type="GeneID" id="105988382"/>
<dbReference type="PANTHER" id="PTHR15114">
    <property type="entry name" value="REPLICATION PROTEIN A3"/>
    <property type="match status" value="1"/>
</dbReference>
<dbReference type="RefSeq" id="XP_012875443.1">
    <property type="nucleotide sequence ID" value="XM_013019989.1"/>
</dbReference>
<dbReference type="GO" id="GO:0006298">
    <property type="term" value="P:mismatch repair"/>
    <property type="evidence" value="ECO:0007669"/>
    <property type="project" value="TreeGrafter"/>
</dbReference>
<dbReference type="GO" id="GO:0005662">
    <property type="term" value="C:DNA replication factor A complex"/>
    <property type="evidence" value="ECO:0007669"/>
    <property type="project" value="TreeGrafter"/>
</dbReference>
<evidence type="ECO:0000256" key="6">
    <source>
        <dbReference type="ARBA" id="ARBA00022843"/>
    </source>
</evidence>
<keyword evidence="4" id="KW-0235">DNA replication</keyword>
<dbReference type="KEGG" id="dord:105988382"/>
<evidence type="ECO:0000256" key="7">
    <source>
        <dbReference type="ARBA" id="ARBA00023172"/>
    </source>
</evidence>
<name>A0A1S3FFQ9_DIPOR</name>
<dbReference type="FunFam" id="2.40.50.140:FF:000187">
    <property type="entry name" value="Replication protein A 14 kDa subunit"/>
    <property type="match status" value="1"/>
</dbReference>
<evidence type="ECO:0000256" key="3">
    <source>
        <dbReference type="ARBA" id="ARBA00022499"/>
    </source>
</evidence>
<evidence type="ECO:0000256" key="9">
    <source>
        <dbReference type="ARBA" id="ARBA00023242"/>
    </source>
</evidence>
<dbReference type="GO" id="GO:0003684">
    <property type="term" value="F:damaged DNA binding"/>
    <property type="evidence" value="ECO:0007669"/>
    <property type="project" value="TreeGrafter"/>
</dbReference>
<dbReference type="InterPro" id="IPR013970">
    <property type="entry name" value="Rfa2"/>
</dbReference>
<dbReference type="GO" id="GO:0006260">
    <property type="term" value="P:DNA replication"/>
    <property type="evidence" value="ECO:0007669"/>
    <property type="project" value="UniProtKB-KW"/>
</dbReference>
<comment type="subcellular location">
    <subcellularLocation>
        <location evidence="1">Nucleus</location>
    </subcellularLocation>
</comment>
<keyword evidence="12" id="KW-1185">Reference proteome</keyword>
<dbReference type="AlphaFoldDB" id="A0A1S3FFQ9"/>
<comment type="similarity">
    <text evidence="2">Belongs to the replication factor A protein 3 family.</text>
</comment>
<keyword evidence="6" id="KW-0832">Ubl conjugation</keyword>
<dbReference type="CDD" id="cd04479">
    <property type="entry name" value="RPA3"/>
    <property type="match status" value="1"/>
</dbReference>
<dbReference type="GO" id="GO:0005654">
    <property type="term" value="C:nucleoplasm"/>
    <property type="evidence" value="ECO:0007669"/>
    <property type="project" value="UniProtKB-ARBA"/>
</dbReference>
<organism evidence="12 13">
    <name type="scientific">Dipodomys ordii</name>
    <name type="common">Ord's kangaroo rat</name>
    <dbReference type="NCBI Taxonomy" id="10020"/>
    <lineage>
        <taxon>Eukaryota</taxon>
        <taxon>Metazoa</taxon>
        <taxon>Chordata</taxon>
        <taxon>Craniata</taxon>
        <taxon>Vertebrata</taxon>
        <taxon>Euteleostomi</taxon>
        <taxon>Mammalia</taxon>
        <taxon>Eutheria</taxon>
        <taxon>Euarchontoglires</taxon>
        <taxon>Glires</taxon>
        <taxon>Rodentia</taxon>
        <taxon>Castorimorpha</taxon>
        <taxon>Heteromyidae</taxon>
        <taxon>Dipodomyinae</taxon>
        <taxon>Dipodomys</taxon>
    </lineage>
</organism>
<dbReference type="PANTHER" id="PTHR15114:SF1">
    <property type="entry name" value="REPLICATION PROTEIN A 14 KDA SUBUNIT"/>
    <property type="match status" value="1"/>
</dbReference>
<evidence type="ECO:0000256" key="5">
    <source>
        <dbReference type="ARBA" id="ARBA00022763"/>
    </source>
</evidence>
<evidence type="ECO:0000256" key="11">
    <source>
        <dbReference type="ARBA" id="ARBA00079285"/>
    </source>
</evidence>
<evidence type="ECO:0000256" key="1">
    <source>
        <dbReference type="ARBA" id="ARBA00004123"/>
    </source>
</evidence>
<keyword evidence="9" id="KW-0539">Nucleus</keyword>
<dbReference type="SUPFAM" id="SSF50249">
    <property type="entry name" value="Nucleic acid-binding proteins"/>
    <property type="match status" value="1"/>
</dbReference>
<dbReference type="GO" id="GO:0003697">
    <property type="term" value="F:single-stranded DNA binding"/>
    <property type="evidence" value="ECO:0007669"/>
    <property type="project" value="TreeGrafter"/>
</dbReference>
<protein>
    <recommendedName>
        <fullName evidence="10">Replication protein A 14 kDa subunit</fullName>
    </recommendedName>
    <alternativeName>
        <fullName evidence="11">Replication factor A protein 3</fullName>
    </alternativeName>
</protein>
<keyword evidence="7" id="KW-0233">DNA recombination</keyword>
<dbReference type="GO" id="GO:0006289">
    <property type="term" value="P:nucleotide-excision repair"/>
    <property type="evidence" value="ECO:0007669"/>
    <property type="project" value="TreeGrafter"/>
</dbReference>
<keyword evidence="5" id="KW-0227">DNA damage</keyword>
<dbReference type="InParanoid" id="A0A1S3FFQ9"/>
<proteinExistence type="inferred from homology"/>
<dbReference type="Pfam" id="PF08661">
    <property type="entry name" value="Rep_fac-A_3"/>
    <property type="match status" value="1"/>
</dbReference>
<dbReference type="GO" id="GO:0000724">
    <property type="term" value="P:double-strand break repair via homologous recombination"/>
    <property type="evidence" value="ECO:0007669"/>
    <property type="project" value="TreeGrafter"/>
</dbReference>
<evidence type="ECO:0000256" key="4">
    <source>
        <dbReference type="ARBA" id="ARBA00022705"/>
    </source>
</evidence>
<dbReference type="Proteomes" id="UP000081671">
    <property type="component" value="Unplaced"/>
</dbReference>
<dbReference type="OrthoDB" id="188186at2759"/>
<dbReference type="GO" id="GO:0035861">
    <property type="term" value="C:site of double-strand break"/>
    <property type="evidence" value="ECO:0007669"/>
    <property type="project" value="TreeGrafter"/>
</dbReference>
<sequence length="121" mass="13667">MVDLMEMPKWRINASMVPQFIDRPVCFVGRLEKIHPSGKMFILSDGEGKTGNIELMEPLTEEISGVLEVVGRVTPKATIMCASFIQFKEDILPFDLGLYNEALKIIHEFPQFFPIGAIEHS</sequence>
<dbReference type="InterPro" id="IPR012340">
    <property type="entry name" value="NA-bd_OB-fold"/>
</dbReference>
<gene>
    <name evidence="13" type="primary">Rpa3</name>
</gene>
<dbReference type="GO" id="GO:0006284">
    <property type="term" value="P:base-excision repair"/>
    <property type="evidence" value="ECO:0007669"/>
    <property type="project" value="TreeGrafter"/>
</dbReference>
<reference evidence="13" key="1">
    <citation type="submission" date="2025-08" db="UniProtKB">
        <authorList>
            <consortium name="RefSeq"/>
        </authorList>
    </citation>
    <scope>IDENTIFICATION</scope>
    <source>
        <tissue evidence="13">Kidney</tissue>
    </source>
</reference>
<evidence type="ECO:0000313" key="13">
    <source>
        <dbReference type="RefSeq" id="XP_012875443.1"/>
    </source>
</evidence>
<keyword evidence="8" id="KW-0234">DNA repair</keyword>
<dbReference type="CTD" id="6119"/>